<feature type="non-terminal residue" evidence="2">
    <location>
        <position position="109"/>
    </location>
</feature>
<sequence>MDVVHYDLRLKVDPSKNIIGGSVIISFVLLEKTDDLEIDLLKKFNVSGTIVNGMSVAFKHEKNKILIENPELELFKTHSLEIKYSGKPPSAKNPPWDGGFTWKRSKDGQ</sequence>
<reference evidence="2" key="1">
    <citation type="submission" date="2018-05" db="EMBL/GenBank/DDBJ databases">
        <authorList>
            <person name="Lanie J.A."/>
            <person name="Ng W.-L."/>
            <person name="Kazmierczak K.M."/>
            <person name="Andrzejewski T.M."/>
            <person name="Davidsen T.M."/>
            <person name="Wayne K.J."/>
            <person name="Tettelin H."/>
            <person name="Glass J.I."/>
            <person name="Rusch D."/>
            <person name="Podicherti R."/>
            <person name="Tsui H.-C.T."/>
            <person name="Winkler M.E."/>
        </authorList>
    </citation>
    <scope>NUCLEOTIDE SEQUENCE</scope>
</reference>
<dbReference type="SUPFAM" id="SSF63737">
    <property type="entry name" value="Leukotriene A4 hydrolase N-terminal domain"/>
    <property type="match status" value="1"/>
</dbReference>
<dbReference type="InterPro" id="IPR042097">
    <property type="entry name" value="Aminopeptidase_N-like_N_sf"/>
</dbReference>
<dbReference type="AlphaFoldDB" id="A0A382CL56"/>
<evidence type="ECO:0000313" key="2">
    <source>
        <dbReference type="EMBL" id="SVB26047.1"/>
    </source>
</evidence>
<name>A0A382CL56_9ZZZZ</name>
<accession>A0A382CL56</accession>
<protein>
    <submittedName>
        <fullName evidence="2">Uncharacterized protein</fullName>
    </submittedName>
</protein>
<dbReference type="Gene3D" id="2.60.40.1730">
    <property type="entry name" value="tricorn interacting facor f3 domain"/>
    <property type="match status" value="1"/>
</dbReference>
<proteinExistence type="predicted"/>
<gene>
    <name evidence="2" type="ORF">METZ01_LOCUS178901</name>
</gene>
<feature type="region of interest" description="Disordered" evidence="1">
    <location>
        <begin position="85"/>
        <end position="109"/>
    </location>
</feature>
<organism evidence="2">
    <name type="scientific">marine metagenome</name>
    <dbReference type="NCBI Taxonomy" id="408172"/>
    <lineage>
        <taxon>unclassified sequences</taxon>
        <taxon>metagenomes</taxon>
        <taxon>ecological metagenomes</taxon>
    </lineage>
</organism>
<evidence type="ECO:0000256" key="1">
    <source>
        <dbReference type="SAM" id="MobiDB-lite"/>
    </source>
</evidence>
<dbReference type="EMBL" id="UINC01034735">
    <property type="protein sequence ID" value="SVB26047.1"/>
    <property type="molecule type" value="Genomic_DNA"/>
</dbReference>